<evidence type="ECO:0000256" key="4">
    <source>
        <dbReference type="ARBA" id="ARBA00023163"/>
    </source>
</evidence>
<sequence length="197" mass="22025">MQNPSVTDLLQSWRQGDAEALEDLFPMVYRELVSLSQNLFAGERAGHTLQPTALVHEAYLRLVSADVDWRHRAHFFAIAAQTMRRILVDHARKQGAEKRGGEWLRTTLSDGISVDGAVPSELLDLDRALEQLAIQDPRSARAAELHYFGGLSHQDTAEVLEVSAATVDRDLRLARAWLRRALTEEEKIDGAQDEDGS</sequence>
<dbReference type="EMBL" id="JABDJR010000461">
    <property type="protein sequence ID" value="NNF07369.1"/>
    <property type="molecule type" value="Genomic_DNA"/>
</dbReference>
<evidence type="ECO:0000256" key="3">
    <source>
        <dbReference type="ARBA" id="ARBA00023082"/>
    </source>
</evidence>
<dbReference type="InterPro" id="IPR013324">
    <property type="entry name" value="RNA_pol_sigma_r3/r4-like"/>
</dbReference>
<organism evidence="6 7">
    <name type="scientific">Eiseniibacteriota bacterium</name>
    <dbReference type="NCBI Taxonomy" id="2212470"/>
    <lineage>
        <taxon>Bacteria</taxon>
        <taxon>Candidatus Eiseniibacteriota</taxon>
    </lineage>
</organism>
<dbReference type="NCBIfam" id="TIGR02937">
    <property type="entry name" value="sigma70-ECF"/>
    <property type="match status" value="1"/>
</dbReference>
<dbReference type="SUPFAM" id="SSF88659">
    <property type="entry name" value="Sigma3 and sigma4 domains of RNA polymerase sigma factors"/>
    <property type="match status" value="1"/>
</dbReference>
<gene>
    <name evidence="6" type="ORF">HKN21_11460</name>
</gene>
<dbReference type="PANTHER" id="PTHR43133:SF39">
    <property type="entry name" value="SIMILAR TO RNA POLYMERASE SIGMA-E FACTOR"/>
    <property type="match status" value="1"/>
</dbReference>
<keyword evidence="4" id="KW-0804">Transcription</keyword>
<comment type="similarity">
    <text evidence="1">Belongs to the sigma-70 factor family. ECF subfamily.</text>
</comment>
<dbReference type="InterPro" id="IPR053812">
    <property type="entry name" value="HTH_Sigma70_ECF-like"/>
</dbReference>
<dbReference type="InterPro" id="IPR013325">
    <property type="entry name" value="RNA_pol_sigma_r2"/>
</dbReference>
<dbReference type="InterPro" id="IPR014284">
    <property type="entry name" value="RNA_pol_sigma-70_dom"/>
</dbReference>
<dbReference type="Pfam" id="PF07638">
    <property type="entry name" value="Sigma70_ECF"/>
    <property type="match status" value="1"/>
</dbReference>
<dbReference type="Proteomes" id="UP000547674">
    <property type="component" value="Unassembled WGS sequence"/>
</dbReference>
<accession>A0A7Y2H2R1</accession>
<dbReference type="GO" id="GO:0016987">
    <property type="term" value="F:sigma factor activity"/>
    <property type="evidence" value="ECO:0007669"/>
    <property type="project" value="UniProtKB-KW"/>
</dbReference>
<dbReference type="PANTHER" id="PTHR43133">
    <property type="entry name" value="RNA POLYMERASE ECF-TYPE SIGMA FACTO"/>
    <property type="match status" value="1"/>
</dbReference>
<dbReference type="InterPro" id="IPR011517">
    <property type="entry name" value="RNA_pol_sigma70_ECF-like"/>
</dbReference>
<dbReference type="NCBIfam" id="TIGR02999">
    <property type="entry name" value="Sig-70_X6"/>
    <property type="match status" value="1"/>
</dbReference>
<evidence type="ECO:0000259" key="5">
    <source>
        <dbReference type="Pfam" id="PF07638"/>
    </source>
</evidence>
<dbReference type="SUPFAM" id="SSF88946">
    <property type="entry name" value="Sigma2 domain of RNA polymerase sigma factors"/>
    <property type="match status" value="1"/>
</dbReference>
<dbReference type="InterPro" id="IPR036388">
    <property type="entry name" value="WH-like_DNA-bd_sf"/>
</dbReference>
<dbReference type="InterPro" id="IPR039425">
    <property type="entry name" value="RNA_pol_sigma-70-like"/>
</dbReference>
<feature type="domain" description="RNA polymerase sigma-70 ECF-like HTH" evidence="5">
    <location>
        <begin position="5"/>
        <end position="183"/>
    </location>
</feature>
<dbReference type="Gene3D" id="1.10.10.10">
    <property type="entry name" value="Winged helix-like DNA-binding domain superfamily/Winged helix DNA-binding domain"/>
    <property type="match status" value="1"/>
</dbReference>
<evidence type="ECO:0000256" key="2">
    <source>
        <dbReference type="ARBA" id="ARBA00023015"/>
    </source>
</evidence>
<dbReference type="Gene3D" id="1.10.1740.10">
    <property type="match status" value="1"/>
</dbReference>
<name>A0A7Y2H2R1_UNCEI</name>
<dbReference type="AlphaFoldDB" id="A0A7Y2H2R1"/>
<comment type="caution">
    <text evidence="6">The sequence shown here is derived from an EMBL/GenBank/DDBJ whole genome shotgun (WGS) entry which is preliminary data.</text>
</comment>
<evidence type="ECO:0000313" key="7">
    <source>
        <dbReference type="Proteomes" id="UP000547674"/>
    </source>
</evidence>
<keyword evidence="2" id="KW-0805">Transcription regulation</keyword>
<evidence type="ECO:0000256" key="1">
    <source>
        <dbReference type="ARBA" id="ARBA00010641"/>
    </source>
</evidence>
<proteinExistence type="inferred from homology"/>
<evidence type="ECO:0000313" key="6">
    <source>
        <dbReference type="EMBL" id="NNF07369.1"/>
    </source>
</evidence>
<protein>
    <submittedName>
        <fullName evidence="6">Sigma-70 family RNA polymerase sigma factor</fullName>
    </submittedName>
</protein>
<keyword evidence="3" id="KW-0731">Sigma factor</keyword>
<reference evidence="6 7" key="1">
    <citation type="submission" date="2020-03" db="EMBL/GenBank/DDBJ databases">
        <title>Metabolic flexibility allows generalist bacteria to become dominant in a frequently disturbed ecosystem.</title>
        <authorList>
            <person name="Chen Y.-J."/>
            <person name="Leung P.M."/>
            <person name="Bay S.K."/>
            <person name="Hugenholtz P."/>
            <person name="Kessler A.J."/>
            <person name="Shelley G."/>
            <person name="Waite D.W."/>
            <person name="Cook P.L."/>
            <person name="Greening C."/>
        </authorList>
    </citation>
    <scope>NUCLEOTIDE SEQUENCE [LARGE SCALE GENOMIC DNA]</scope>
    <source>
        <strain evidence="6">SS_bin_28</strain>
    </source>
</reference>
<dbReference type="GO" id="GO:0006352">
    <property type="term" value="P:DNA-templated transcription initiation"/>
    <property type="evidence" value="ECO:0007669"/>
    <property type="project" value="InterPro"/>
</dbReference>